<comment type="caution">
    <text evidence="5">The sequence shown here is derived from an EMBL/GenBank/DDBJ whole genome shotgun (WGS) entry which is preliminary data.</text>
</comment>
<accession>A0ABW4H8N5</accession>
<keyword evidence="1" id="KW-0443">Lipid metabolism</keyword>
<name>A0ABW4H8N5_9FLAO</name>
<keyword evidence="3" id="KW-0812">Transmembrane</keyword>
<keyword evidence="3" id="KW-1133">Transmembrane helix</keyword>
<dbReference type="Proteomes" id="UP001597138">
    <property type="component" value="Unassembled WGS sequence"/>
</dbReference>
<dbReference type="InterPro" id="IPR002641">
    <property type="entry name" value="PNPLA_dom"/>
</dbReference>
<dbReference type="RefSeq" id="WP_379816201.1">
    <property type="nucleotide sequence ID" value="NZ_JBHUDZ010000002.1"/>
</dbReference>
<gene>
    <name evidence="5" type="ORF">ACFSC2_03340</name>
</gene>
<organism evidence="5 6">
    <name type="scientific">Flavobacterium artemisiae</name>
    <dbReference type="NCBI Taxonomy" id="2126556"/>
    <lineage>
        <taxon>Bacteria</taxon>
        <taxon>Pseudomonadati</taxon>
        <taxon>Bacteroidota</taxon>
        <taxon>Flavobacteriia</taxon>
        <taxon>Flavobacteriales</taxon>
        <taxon>Flavobacteriaceae</taxon>
        <taxon>Flavobacterium</taxon>
    </lineage>
</organism>
<sequence>MQENNIKYKRAMVFSGGGTRFAMYCGMFAAFEEKGLSPDLIIGVCGGSIAAAVINSFKTNSERKNYLQSRELFEFVQNTKLTKERKLHRIGWYSLKKTYSKNRAPFIENVFDNYLVNMSQDISLQLPSLSSQFAQNISCIIIGSQILFDSLDTGKARKNKKLYKKILFTDPITAQKIDLNTIKIQSKNYELSAVDSSIEILTDVPMQKAMRISVSDMFYVEPVLYQNQYYAGGAVDLVPIELALEVADEVIFENKNSYTNVEESLVRAVFGFSGNQRLDEIEKKAVNYWIDTTDATQALNGHYCQKKIDWKNFEIKIDLPDSYEKFVNDIGKQWQYGYDKALKALQK</sequence>
<comment type="caution">
    <text evidence="2">Lacks conserved residue(s) required for the propagation of feature annotation.</text>
</comment>
<keyword evidence="6" id="KW-1185">Reference proteome</keyword>
<dbReference type="PROSITE" id="PS51635">
    <property type="entry name" value="PNPLA"/>
    <property type="match status" value="1"/>
</dbReference>
<dbReference type="InterPro" id="IPR016035">
    <property type="entry name" value="Acyl_Trfase/lysoPLipase"/>
</dbReference>
<feature type="transmembrane region" description="Helical" evidence="3">
    <location>
        <begin position="12"/>
        <end position="31"/>
    </location>
</feature>
<evidence type="ECO:0000313" key="6">
    <source>
        <dbReference type="Proteomes" id="UP001597138"/>
    </source>
</evidence>
<dbReference type="SUPFAM" id="SSF52151">
    <property type="entry name" value="FabD/lysophospholipase-like"/>
    <property type="match status" value="1"/>
</dbReference>
<feature type="domain" description="PNPLA" evidence="4">
    <location>
        <begin position="12"/>
        <end position="244"/>
    </location>
</feature>
<proteinExistence type="predicted"/>
<dbReference type="Pfam" id="PF01734">
    <property type="entry name" value="Patatin"/>
    <property type="match status" value="1"/>
</dbReference>
<feature type="transmembrane region" description="Helical" evidence="3">
    <location>
        <begin position="37"/>
        <end position="57"/>
    </location>
</feature>
<protein>
    <submittedName>
        <fullName evidence="5">Patatin-like phospholipase family protein</fullName>
    </submittedName>
</protein>
<reference evidence="6" key="1">
    <citation type="journal article" date="2019" name="Int. J. Syst. Evol. Microbiol.">
        <title>The Global Catalogue of Microorganisms (GCM) 10K type strain sequencing project: providing services to taxonomists for standard genome sequencing and annotation.</title>
        <authorList>
            <consortium name="The Broad Institute Genomics Platform"/>
            <consortium name="The Broad Institute Genome Sequencing Center for Infectious Disease"/>
            <person name="Wu L."/>
            <person name="Ma J."/>
        </authorList>
    </citation>
    <scope>NUCLEOTIDE SEQUENCE [LARGE SCALE GENOMIC DNA]</scope>
    <source>
        <strain evidence="6">CCUG 70865</strain>
    </source>
</reference>
<evidence type="ECO:0000313" key="5">
    <source>
        <dbReference type="EMBL" id="MFD1601768.1"/>
    </source>
</evidence>
<dbReference type="EMBL" id="JBHUDZ010000002">
    <property type="protein sequence ID" value="MFD1601768.1"/>
    <property type="molecule type" value="Genomic_DNA"/>
</dbReference>
<keyword evidence="3" id="KW-0472">Membrane</keyword>
<evidence type="ECO:0000259" key="4">
    <source>
        <dbReference type="PROSITE" id="PS51635"/>
    </source>
</evidence>
<dbReference type="Gene3D" id="3.40.1090.10">
    <property type="entry name" value="Cytosolic phospholipase A2 catalytic domain"/>
    <property type="match status" value="1"/>
</dbReference>
<evidence type="ECO:0000256" key="2">
    <source>
        <dbReference type="PROSITE-ProRule" id="PRU01161"/>
    </source>
</evidence>
<evidence type="ECO:0000256" key="3">
    <source>
        <dbReference type="SAM" id="Phobius"/>
    </source>
</evidence>
<evidence type="ECO:0000256" key="1">
    <source>
        <dbReference type="ARBA" id="ARBA00023098"/>
    </source>
</evidence>